<dbReference type="RefSeq" id="XP_060322813.1">
    <property type="nucleotide sequence ID" value="XM_060478570.1"/>
</dbReference>
<dbReference type="AlphaFoldDB" id="A0AA39JCH6"/>
<comment type="caution">
    <text evidence="1">The sequence shown here is derived from an EMBL/GenBank/DDBJ whole genome shotgun (WGS) entry which is preliminary data.</text>
</comment>
<organism evidence="1 2">
    <name type="scientific">Armillaria tabescens</name>
    <name type="common">Ringless honey mushroom</name>
    <name type="synonym">Agaricus tabescens</name>
    <dbReference type="NCBI Taxonomy" id="1929756"/>
    <lineage>
        <taxon>Eukaryota</taxon>
        <taxon>Fungi</taxon>
        <taxon>Dikarya</taxon>
        <taxon>Basidiomycota</taxon>
        <taxon>Agaricomycotina</taxon>
        <taxon>Agaricomycetes</taxon>
        <taxon>Agaricomycetidae</taxon>
        <taxon>Agaricales</taxon>
        <taxon>Marasmiineae</taxon>
        <taxon>Physalacriaceae</taxon>
        <taxon>Desarmillaria</taxon>
    </lineage>
</organism>
<dbReference type="EMBL" id="JAUEPS010000101">
    <property type="protein sequence ID" value="KAK0438133.1"/>
    <property type="molecule type" value="Genomic_DNA"/>
</dbReference>
<proteinExistence type="predicted"/>
<protein>
    <submittedName>
        <fullName evidence="1">Uncharacterized protein</fullName>
    </submittedName>
</protein>
<name>A0AA39JCH6_ARMTA</name>
<reference evidence="1" key="1">
    <citation type="submission" date="2023-06" db="EMBL/GenBank/DDBJ databases">
        <authorList>
            <consortium name="Lawrence Berkeley National Laboratory"/>
            <person name="Ahrendt S."/>
            <person name="Sahu N."/>
            <person name="Indic B."/>
            <person name="Wong-Bajracharya J."/>
            <person name="Merenyi Z."/>
            <person name="Ke H.-M."/>
            <person name="Monk M."/>
            <person name="Kocsube S."/>
            <person name="Drula E."/>
            <person name="Lipzen A."/>
            <person name="Balint B."/>
            <person name="Henrissat B."/>
            <person name="Andreopoulos B."/>
            <person name="Martin F.M."/>
            <person name="Harder C.B."/>
            <person name="Rigling D."/>
            <person name="Ford K.L."/>
            <person name="Foster G.D."/>
            <person name="Pangilinan J."/>
            <person name="Papanicolaou A."/>
            <person name="Barry K."/>
            <person name="LaButti K."/>
            <person name="Viragh M."/>
            <person name="Koriabine M."/>
            <person name="Yan M."/>
            <person name="Riley R."/>
            <person name="Champramary S."/>
            <person name="Plett K.L."/>
            <person name="Tsai I.J."/>
            <person name="Slot J."/>
            <person name="Sipos G."/>
            <person name="Plett J."/>
            <person name="Nagy L.G."/>
            <person name="Grigoriev I.V."/>
        </authorList>
    </citation>
    <scope>NUCLEOTIDE SEQUENCE</scope>
    <source>
        <strain evidence="1">CCBAS 213</strain>
    </source>
</reference>
<keyword evidence="2" id="KW-1185">Reference proteome</keyword>
<accession>A0AA39JCH6</accession>
<gene>
    <name evidence="1" type="ORF">EV420DRAFT_1651577</name>
</gene>
<dbReference type="GeneID" id="85362118"/>
<evidence type="ECO:0000313" key="1">
    <source>
        <dbReference type="EMBL" id="KAK0438133.1"/>
    </source>
</evidence>
<evidence type="ECO:0000313" key="2">
    <source>
        <dbReference type="Proteomes" id="UP001175211"/>
    </source>
</evidence>
<dbReference type="Proteomes" id="UP001175211">
    <property type="component" value="Unassembled WGS sequence"/>
</dbReference>
<sequence length="386" mass="44481">MTLSLPFIQDNYDSTWDKLLQRAPSPLQSLLQSRPDRQGWIHIYAIDASSREWLIANFDAFSEACPARLEIIEEQLIVKYPSHIHEFATPVISRAVYQTIDLKHYGPTDITLLGGGIKQPNYQVFDDRDPAPCDKEAEILYAFPSLIVECAPTELEAEYDVIQDIVLTLLMSQKHLSGLALKIYKKSDGTIDKLVAHLFVYMGPRGVEHGTNYSEHAKRKARTLYGHNPNEGWVKAKTNEDYDAFRLYGDLISEDSDEGRWYWDVERVEHIIIDSENHGKDQDIIIQRGHVYRNTPADDYSSTALVFPADELWKALLESYRQDVIRKVAAEESVAKLYPTERFVETVPLKREREVLEELVMCDSRIEVVIEDYQDAWPLQYELELA</sequence>